<evidence type="ECO:0000313" key="2">
    <source>
        <dbReference type="EMBL" id="GFN85687.1"/>
    </source>
</evidence>
<dbReference type="PANTHER" id="PTHR47027:SF8">
    <property type="entry name" value="RIBONUCLEASE H"/>
    <property type="match status" value="1"/>
</dbReference>
<protein>
    <recommendedName>
        <fullName evidence="1">Reverse transcriptase domain-containing protein</fullName>
    </recommendedName>
</protein>
<dbReference type="InterPro" id="IPR000477">
    <property type="entry name" value="RT_dom"/>
</dbReference>
<organism evidence="2 3">
    <name type="scientific">Plakobranchus ocellatus</name>
    <dbReference type="NCBI Taxonomy" id="259542"/>
    <lineage>
        <taxon>Eukaryota</taxon>
        <taxon>Metazoa</taxon>
        <taxon>Spiralia</taxon>
        <taxon>Lophotrochozoa</taxon>
        <taxon>Mollusca</taxon>
        <taxon>Gastropoda</taxon>
        <taxon>Heterobranchia</taxon>
        <taxon>Euthyneura</taxon>
        <taxon>Panpulmonata</taxon>
        <taxon>Sacoglossa</taxon>
        <taxon>Placobranchoidea</taxon>
        <taxon>Plakobranchidae</taxon>
        <taxon>Plakobranchus</taxon>
    </lineage>
</organism>
<keyword evidence="3" id="KW-1185">Reference proteome</keyword>
<dbReference type="AlphaFoldDB" id="A0AAV3YTX2"/>
<dbReference type="Pfam" id="PF00078">
    <property type="entry name" value="RVT_1"/>
    <property type="match status" value="1"/>
</dbReference>
<dbReference type="Proteomes" id="UP000735302">
    <property type="component" value="Unassembled WGS sequence"/>
</dbReference>
<reference evidence="2 3" key="1">
    <citation type="journal article" date="2021" name="Elife">
        <title>Chloroplast acquisition without the gene transfer in kleptoplastic sea slugs, Plakobranchus ocellatus.</title>
        <authorList>
            <person name="Maeda T."/>
            <person name="Takahashi S."/>
            <person name="Yoshida T."/>
            <person name="Shimamura S."/>
            <person name="Takaki Y."/>
            <person name="Nagai Y."/>
            <person name="Toyoda A."/>
            <person name="Suzuki Y."/>
            <person name="Arimoto A."/>
            <person name="Ishii H."/>
            <person name="Satoh N."/>
            <person name="Nishiyama T."/>
            <person name="Hasebe M."/>
            <person name="Maruyama T."/>
            <person name="Minagawa J."/>
            <person name="Obokata J."/>
            <person name="Shigenobu S."/>
        </authorList>
    </citation>
    <scope>NUCLEOTIDE SEQUENCE [LARGE SCALE GENOMIC DNA]</scope>
</reference>
<proteinExistence type="predicted"/>
<evidence type="ECO:0000313" key="3">
    <source>
        <dbReference type="Proteomes" id="UP000735302"/>
    </source>
</evidence>
<name>A0AAV3YTX2_9GAST</name>
<accession>A0AAV3YTX2</accession>
<dbReference type="EMBL" id="BLXT01001446">
    <property type="protein sequence ID" value="GFN85687.1"/>
    <property type="molecule type" value="Genomic_DNA"/>
</dbReference>
<feature type="domain" description="Reverse transcriptase" evidence="1">
    <location>
        <begin position="18"/>
        <end position="66"/>
    </location>
</feature>
<evidence type="ECO:0000259" key="1">
    <source>
        <dbReference type="Pfam" id="PF00078"/>
    </source>
</evidence>
<gene>
    <name evidence="2" type="ORF">PoB_001219300</name>
</gene>
<comment type="caution">
    <text evidence="2">The sequence shown here is derived from an EMBL/GenBank/DDBJ whole genome shotgun (WGS) entry which is preliminary data.</text>
</comment>
<sequence length="90" mass="10041">MIVRNINDSEGLKIKGQNMTNLRYVDDTVLIAGTENELQLILDTVAEESAKRELELNIKKTECMLVSKGVLSCDTEIKKSIAITKTLSTR</sequence>
<dbReference type="PANTHER" id="PTHR47027">
    <property type="entry name" value="REVERSE TRANSCRIPTASE DOMAIN-CONTAINING PROTEIN"/>
    <property type="match status" value="1"/>
</dbReference>